<evidence type="ECO:0000256" key="1">
    <source>
        <dbReference type="ARBA" id="ARBA00023015"/>
    </source>
</evidence>
<evidence type="ECO:0000313" key="6">
    <source>
        <dbReference type="Proteomes" id="UP000557872"/>
    </source>
</evidence>
<sequence length="411" mass="45637">MSTKDGSKGSPVVGVRLPVWAGSTFPVLGGVVDYMRLNGPWRLVTENDSYGEMESVQIGEGWQGDGLLLYRATEAELKDFRERGVAVVLLSTEGPDMGFPRVVPDNELVGRHAAEHLMGVGLQSFAYVGRGETMYLEEEFAPGQRVYPRERLAGFSATLATAGHEAMTHYLPGVPLWKKGSWRKVEDQVAGFLSELPLPFGLFAVDDALGAVSIRAARRLGLRVPEDIAVLGFGDDLNYCHITEPAMTSIPYPARKAGLLAAEYLARQMRGEVLDGEVRRVAVDHAIARESTGFLAIEDEETAKLVRWIRLRAKYENIQVTDLEQQTNYSLSSIKSRFKKYLGHSPKEEITRVRLGHLKHLLSDESLSLNEIAYAMRFSSPHEMSRFFVRGTGVRPSAFRDQLVGPSRGRK</sequence>
<dbReference type="InterPro" id="IPR009057">
    <property type="entry name" value="Homeodomain-like_sf"/>
</dbReference>
<evidence type="ECO:0000256" key="2">
    <source>
        <dbReference type="ARBA" id="ARBA00023125"/>
    </source>
</evidence>
<dbReference type="PANTHER" id="PTHR30146">
    <property type="entry name" value="LACI-RELATED TRANSCRIPTIONAL REPRESSOR"/>
    <property type="match status" value="1"/>
</dbReference>
<dbReference type="Proteomes" id="UP000557872">
    <property type="component" value="Unassembled WGS sequence"/>
</dbReference>
<dbReference type="InterPro" id="IPR028082">
    <property type="entry name" value="Peripla_BP_I"/>
</dbReference>
<feature type="domain" description="HTH araC/xylS-type" evidence="4">
    <location>
        <begin position="303"/>
        <end position="402"/>
    </location>
</feature>
<evidence type="ECO:0000256" key="3">
    <source>
        <dbReference type="ARBA" id="ARBA00023163"/>
    </source>
</evidence>
<protein>
    <submittedName>
        <fullName evidence="5">Substrate-binding domain-containing protein</fullName>
    </submittedName>
</protein>
<name>A0A851GGH8_9BACT</name>
<dbReference type="Pfam" id="PF12833">
    <property type="entry name" value="HTH_18"/>
    <property type="match status" value="1"/>
</dbReference>
<accession>A0A851GGH8</accession>
<dbReference type="Gene3D" id="3.40.50.2300">
    <property type="match status" value="2"/>
</dbReference>
<proteinExistence type="predicted"/>
<dbReference type="SUPFAM" id="SSF46689">
    <property type="entry name" value="Homeodomain-like"/>
    <property type="match status" value="1"/>
</dbReference>
<dbReference type="SMART" id="SM00342">
    <property type="entry name" value="HTH_ARAC"/>
    <property type="match status" value="1"/>
</dbReference>
<dbReference type="PANTHER" id="PTHR30146:SF24">
    <property type="entry name" value="XYLOSE OPERON REGULATORY PROTEIN"/>
    <property type="match status" value="1"/>
</dbReference>
<dbReference type="GO" id="GO:0000976">
    <property type="term" value="F:transcription cis-regulatory region binding"/>
    <property type="evidence" value="ECO:0007669"/>
    <property type="project" value="TreeGrafter"/>
</dbReference>
<dbReference type="RefSeq" id="WP_178933239.1">
    <property type="nucleotide sequence ID" value="NZ_JACBAZ010000004.1"/>
</dbReference>
<dbReference type="GO" id="GO:0003700">
    <property type="term" value="F:DNA-binding transcription factor activity"/>
    <property type="evidence" value="ECO:0007669"/>
    <property type="project" value="InterPro"/>
</dbReference>
<keyword evidence="6" id="KW-1185">Reference proteome</keyword>
<reference evidence="5 6" key="1">
    <citation type="submission" date="2020-07" db="EMBL/GenBank/DDBJ databases">
        <title>Roseicoccus Jingziensis gen. nov., sp. nov., isolated from coastal seawater.</title>
        <authorList>
            <person name="Feng X."/>
        </authorList>
    </citation>
    <scope>NUCLEOTIDE SEQUENCE [LARGE SCALE GENOMIC DNA]</scope>
    <source>
        <strain evidence="5 6">N1E253</strain>
    </source>
</reference>
<keyword evidence="1" id="KW-0805">Transcription regulation</keyword>
<keyword evidence="2" id="KW-0238">DNA-binding</keyword>
<dbReference type="AlphaFoldDB" id="A0A851GGH8"/>
<dbReference type="PROSITE" id="PS01124">
    <property type="entry name" value="HTH_ARAC_FAMILY_2"/>
    <property type="match status" value="1"/>
</dbReference>
<gene>
    <name evidence="5" type="ORF">HW115_12660</name>
</gene>
<dbReference type="Pfam" id="PF13377">
    <property type="entry name" value="Peripla_BP_3"/>
    <property type="match status" value="1"/>
</dbReference>
<dbReference type="SUPFAM" id="SSF53822">
    <property type="entry name" value="Periplasmic binding protein-like I"/>
    <property type="match status" value="1"/>
</dbReference>
<evidence type="ECO:0000259" key="4">
    <source>
        <dbReference type="PROSITE" id="PS01124"/>
    </source>
</evidence>
<organism evidence="5 6">
    <name type="scientific">Oceaniferula marina</name>
    <dbReference type="NCBI Taxonomy" id="2748318"/>
    <lineage>
        <taxon>Bacteria</taxon>
        <taxon>Pseudomonadati</taxon>
        <taxon>Verrucomicrobiota</taxon>
        <taxon>Verrucomicrobiia</taxon>
        <taxon>Verrucomicrobiales</taxon>
        <taxon>Verrucomicrobiaceae</taxon>
        <taxon>Oceaniferula</taxon>
    </lineage>
</organism>
<evidence type="ECO:0000313" key="5">
    <source>
        <dbReference type="EMBL" id="NWK56466.1"/>
    </source>
</evidence>
<dbReference type="InterPro" id="IPR046335">
    <property type="entry name" value="LacI/GalR-like_sensor"/>
</dbReference>
<comment type="caution">
    <text evidence="5">The sequence shown here is derived from an EMBL/GenBank/DDBJ whole genome shotgun (WGS) entry which is preliminary data.</text>
</comment>
<dbReference type="InterPro" id="IPR018060">
    <property type="entry name" value="HTH_AraC"/>
</dbReference>
<dbReference type="Gene3D" id="1.10.10.60">
    <property type="entry name" value="Homeodomain-like"/>
    <property type="match status" value="1"/>
</dbReference>
<dbReference type="EMBL" id="JACBAZ010000004">
    <property type="protein sequence ID" value="NWK56466.1"/>
    <property type="molecule type" value="Genomic_DNA"/>
</dbReference>
<keyword evidence="3" id="KW-0804">Transcription</keyword>